<protein>
    <submittedName>
        <fullName evidence="4">Uncharacterized protein</fullName>
    </submittedName>
</protein>
<dbReference type="GO" id="GO:0006352">
    <property type="term" value="P:DNA-templated transcription initiation"/>
    <property type="evidence" value="ECO:0007669"/>
    <property type="project" value="InterPro"/>
</dbReference>
<dbReference type="EMBL" id="LGRX02000515">
    <property type="protein sequence ID" value="KAK3288321.1"/>
    <property type="molecule type" value="Genomic_DNA"/>
</dbReference>
<accession>A0AAE0H3F0</accession>
<evidence type="ECO:0000256" key="2">
    <source>
        <dbReference type="ARBA" id="ARBA00023125"/>
    </source>
</evidence>
<dbReference type="InterPro" id="IPR000814">
    <property type="entry name" value="TBP"/>
</dbReference>
<name>A0AAE0H3F0_9CHLO</name>
<keyword evidence="3" id="KW-0804">Transcription</keyword>
<gene>
    <name evidence="4" type="ORF">CYMTET_4211</name>
</gene>
<keyword evidence="2" id="KW-0238">DNA-binding</keyword>
<dbReference type="PANTHER" id="PTHR10126">
    <property type="entry name" value="TATA-BOX BINDING PROTEIN"/>
    <property type="match status" value="1"/>
</dbReference>
<sequence>MRVVNVVLTAVFSQKVDLVRFTRLTGADYRPMVFAAASLRFNNPRCTLLLFQSGRCVCIGATCVHDAHYGIDCCLRVLIYLYAEVYLLHTAVQNIVTHDDVGDAVDINRLAADDAMQTQYNPELFPGLRMALTCDGNSRATIFYQGNIIVTGCRCMDTVAAAWHEVKSKIEAYRVRKQQLACNALTHINNAMQRQIDRLLYDEPQSEVTEVGGALASSE</sequence>
<reference evidence="4 5" key="1">
    <citation type="journal article" date="2015" name="Genome Biol. Evol.">
        <title>Comparative Genomics of a Bacterivorous Green Alga Reveals Evolutionary Causalities and Consequences of Phago-Mixotrophic Mode of Nutrition.</title>
        <authorList>
            <person name="Burns J.A."/>
            <person name="Paasch A."/>
            <person name="Narechania A."/>
            <person name="Kim E."/>
        </authorList>
    </citation>
    <scope>NUCLEOTIDE SEQUENCE [LARGE SCALE GENOMIC DNA]</scope>
    <source>
        <strain evidence="4 5">PLY_AMNH</strain>
    </source>
</reference>
<dbReference type="Gene3D" id="3.30.310.10">
    <property type="entry name" value="TATA-Binding Protein"/>
    <property type="match status" value="2"/>
</dbReference>
<comment type="caution">
    <text evidence="4">The sequence shown here is derived from an EMBL/GenBank/DDBJ whole genome shotgun (WGS) entry which is preliminary data.</text>
</comment>
<proteinExistence type="inferred from homology"/>
<dbReference type="GO" id="GO:0003677">
    <property type="term" value="F:DNA binding"/>
    <property type="evidence" value="ECO:0007669"/>
    <property type="project" value="UniProtKB-KW"/>
</dbReference>
<evidence type="ECO:0000313" key="4">
    <source>
        <dbReference type="EMBL" id="KAK3288321.1"/>
    </source>
</evidence>
<dbReference type="Proteomes" id="UP001190700">
    <property type="component" value="Unassembled WGS sequence"/>
</dbReference>
<evidence type="ECO:0000256" key="3">
    <source>
        <dbReference type="ARBA" id="ARBA00023163"/>
    </source>
</evidence>
<evidence type="ECO:0000256" key="1">
    <source>
        <dbReference type="ARBA" id="ARBA00005560"/>
    </source>
</evidence>
<dbReference type="AlphaFoldDB" id="A0AAE0H3F0"/>
<organism evidence="4 5">
    <name type="scientific">Cymbomonas tetramitiformis</name>
    <dbReference type="NCBI Taxonomy" id="36881"/>
    <lineage>
        <taxon>Eukaryota</taxon>
        <taxon>Viridiplantae</taxon>
        <taxon>Chlorophyta</taxon>
        <taxon>Pyramimonadophyceae</taxon>
        <taxon>Pyramimonadales</taxon>
        <taxon>Pyramimonadaceae</taxon>
        <taxon>Cymbomonas</taxon>
    </lineage>
</organism>
<dbReference type="SUPFAM" id="SSF55945">
    <property type="entry name" value="TATA-box binding protein-like"/>
    <property type="match status" value="2"/>
</dbReference>
<evidence type="ECO:0000313" key="5">
    <source>
        <dbReference type="Proteomes" id="UP001190700"/>
    </source>
</evidence>
<dbReference type="InterPro" id="IPR012295">
    <property type="entry name" value="TBP_dom_sf"/>
</dbReference>
<keyword evidence="5" id="KW-1185">Reference proteome</keyword>
<comment type="similarity">
    <text evidence="1">Belongs to the TBP family.</text>
</comment>
<dbReference type="PRINTS" id="PR00686">
    <property type="entry name" value="TIFACTORIID"/>
</dbReference>
<dbReference type="Pfam" id="PF00352">
    <property type="entry name" value="TBP"/>
    <property type="match status" value="2"/>
</dbReference>